<name>A0A0J7K5B2_LASNI</name>
<dbReference type="InterPro" id="IPR012337">
    <property type="entry name" value="RNaseH-like_sf"/>
</dbReference>
<dbReference type="EMBL" id="LBMM01013441">
    <property type="protein sequence ID" value="KMQ85638.1"/>
    <property type="molecule type" value="Genomic_DNA"/>
</dbReference>
<dbReference type="InterPro" id="IPR008906">
    <property type="entry name" value="HATC_C_dom"/>
</dbReference>
<sequence>MPDVMSYRAKTSPFKNYPFSEESIKNVKPITWWLALKINVNTVTFDLVTQLHTAIASSAGIERLFSAFGLVHTKLRNRLGVEKASKLVIILKALNKKGKIDQTEHEIETELTESV</sequence>
<protein>
    <submittedName>
        <fullName evidence="2">Histone-lysine n-methyltransferase setmar-like protein</fullName>
    </submittedName>
</protein>
<dbReference type="AlphaFoldDB" id="A0A0J7K5B2"/>
<dbReference type="GO" id="GO:0008168">
    <property type="term" value="F:methyltransferase activity"/>
    <property type="evidence" value="ECO:0007669"/>
    <property type="project" value="UniProtKB-KW"/>
</dbReference>
<keyword evidence="2" id="KW-0808">Transferase</keyword>
<evidence type="ECO:0000313" key="2">
    <source>
        <dbReference type="EMBL" id="KMQ85638.1"/>
    </source>
</evidence>
<dbReference type="SUPFAM" id="SSF53098">
    <property type="entry name" value="Ribonuclease H-like"/>
    <property type="match status" value="1"/>
</dbReference>
<gene>
    <name evidence="2" type="ORF">RF55_15678</name>
</gene>
<keyword evidence="2" id="KW-0489">Methyltransferase</keyword>
<keyword evidence="3" id="KW-1185">Reference proteome</keyword>
<dbReference type="Pfam" id="PF05699">
    <property type="entry name" value="Dimer_Tnp_hAT"/>
    <property type="match status" value="1"/>
</dbReference>
<evidence type="ECO:0000259" key="1">
    <source>
        <dbReference type="Pfam" id="PF05699"/>
    </source>
</evidence>
<dbReference type="OrthoDB" id="7552535at2759"/>
<dbReference type="GO" id="GO:0046983">
    <property type="term" value="F:protein dimerization activity"/>
    <property type="evidence" value="ECO:0007669"/>
    <property type="project" value="InterPro"/>
</dbReference>
<feature type="domain" description="HAT C-terminal dimerisation" evidence="1">
    <location>
        <begin position="23"/>
        <end position="90"/>
    </location>
</feature>
<proteinExistence type="predicted"/>
<accession>A0A0J7K5B2</accession>
<dbReference type="Proteomes" id="UP000036403">
    <property type="component" value="Unassembled WGS sequence"/>
</dbReference>
<dbReference type="GO" id="GO:0032259">
    <property type="term" value="P:methylation"/>
    <property type="evidence" value="ECO:0007669"/>
    <property type="project" value="UniProtKB-KW"/>
</dbReference>
<reference evidence="2 3" key="1">
    <citation type="submission" date="2015-04" db="EMBL/GenBank/DDBJ databases">
        <title>Lasius niger genome sequencing.</title>
        <authorList>
            <person name="Konorov E.A."/>
            <person name="Nikitin M.A."/>
            <person name="Kirill M.V."/>
            <person name="Chang P."/>
        </authorList>
    </citation>
    <scope>NUCLEOTIDE SEQUENCE [LARGE SCALE GENOMIC DNA]</scope>
    <source>
        <tissue evidence="2">Whole</tissue>
    </source>
</reference>
<evidence type="ECO:0000313" key="3">
    <source>
        <dbReference type="Proteomes" id="UP000036403"/>
    </source>
</evidence>
<organism evidence="2 3">
    <name type="scientific">Lasius niger</name>
    <name type="common">Black garden ant</name>
    <dbReference type="NCBI Taxonomy" id="67767"/>
    <lineage>
        <taxon>Eukaryota</taxon>
        <taxon>Metazoa</taxon>
        <taxon>Ecdysozoa</taxon>
        <taxon>Arthropoda</taxon>
        <taxon>Hexapoda</taxon>
        <taxon>Insecta</taxon>
        <taxon>Pterygota</taxon>
        <taxon>Neoptera</taxon>
        <taxon>Endopterygota</taxon>
        <taxon>Hymenoptera</taxon>
        <taxon>Apocrita</taxon>
        <taxon>Aculeata</taxon>
        <taxon>Formicoidea</taxon>
        <taxon>Formicidae</taxon>
        <taxon>Formicinae</taxon>
        <taxon>Lasius</taxon>
        <taxon>Lasius</taxon>
    </lineage>
</organism>
<dbReference type="PaxDb" id="67767-A0A0J7K5B2"/>
<comment type="caution">
    <text evidence="2">The sequence shown here is derived from an EMBL/GenBank/DDBJ whole genome shotgun (WGS) entry which is preliminary data.</text>
</comment>